<dbReference type="GO" id="GO:0010181">
    <property type="term" value="F:FMN binding"/>
    <property type="evidence" value="ECO:0007669"/>
    <property type="project" value="InterPro"/>
</dbReference>
<dbReference type="AlphaFoldDB" id="A0A0W8FMJ6"/>
<comment type="caution">
    <text evidence="2">The sequence shown here is derived from an EMBL/GenBank/DDBJ whole genome shotgun (WGS) entry which is preliminary data.</text>
</comment>
<sequence length="206" mass="21670">MKVTSRVFLFSVLALIIFGFTANYTMAKNEDSAVIQAGSNMAVKAKMNALLLYHTKTGHTLEAANAIVQGIQSAGGSVTLVLAKDFTPQTINQYDVLIVGSPCWGGSVAHGIAAPIADAIKKITNEVKGKLCAGFSVNSSFGGESTVRSIGERLKAKGCADYVAGPVAKAGATLSLWVGPAVKPEDLARYRTFGEELVKKFTAQKK</sequence>
<evidence type="ECO:0000259" key="1">
    <source>
        <dbReference type="PROSITE" id="PS50902"/>
    </source>
</evidence>
<feature type="domain" description="Flavodoxin-like" evidence="1">
    <location>
        <begin position="49"/>
        <end position="198"/>
    </location>
</feature>
<dbReference type="InterPro" id="IPR001226">
    <property type="entry name" value="Flavodoxin_CS"/>
</dbReference>
<dbReference type="Pfam" id="PF00258">
    <property type="entry name" value="Flavodoxin_1"/>
    <property type="match status" value="1"/>
</dbReference>
<dbReference type="PROSITE" id="PS50902">
    <property type="entry name" value="FLAVODOXIN_LIKE"/>
    <property type="match status" value="1"/>
</dbReference>
<accession>A0A0W8FMJ6</accession>
<organism evidence="2">
    <name type="scientific">hydrocarbon metagenome</name>
    <dbReference type="NCBI Taxonomy" id="938273"/>
    <lineage>
        <taxon>unclassified sequences</taxon>
        <taxon>metagenomes</taxon>
        <taxon>ecological metagenomes</taxon>
    </lineage>
</organism>
<dbReference type="PROSITE" id="PS00201">
    <property type="entry name" value="FLAVODOXIN"/>
    <property type="match status" value="1"/>
</dbReference>
<dbReference type="InterPro" id="IPR029039">
    <property type="entry name" value="Flavoprotein-like_sf"/>
</dbReference>
<name>A0A0W8FMJ6_9ZZZZ</name>
<protein>
    <recommendedName>
        <fullName evidence="1">Flavodoxin-like domain-containing protein</fullName>
    </recommendedName>
</protein>
<gene>
    <name evidence="2" type="ORF">ASZ90_008076</name>
</gene>
<dbReference type="EMBL" id="LNQE01000984">
    <property type="protein sequence ID" value="KUG22152.1"/>
    <property type="molecule type" value="Genomic_DNA"/>
</dbReference>
<dbReference type="GO" id="GO:0009055">
    <property type="term" value="F:electron transfer activity"/>
    <property type="evidence" value="ECO:0007669"/>
    <property type="project" value="InterPro"/>
</dbReference>
<dbReference type="SUPFAM" id="SSF52218">
    <property type="entry name" value="Flavoproteins"/>
    <property type="match status" value="1"/>
</dbReference>
<proteinExistence type="predicted"/>
<reference evidence="2" key="1">
    <citation type="journal article" date="2015" name="Proc. Natl. Acad. Sci. U.S.A.">
        <title>Networks of energetic and metabolic interactions define dynamics in microbial communities.</title>
        <authorList>
            <person name="Embree M."/>
            <person name="Liu J.K."/>
            <person name="Al-Bassam M.M."/>
            <person name="Zengler K."/>
        </authorList>
    </citation>
    <scope>NUCLEOTIDE SEQUENCE</scope>
</reference>
<dbReference type="Gene3D" id="3.40.50.360">
    <property type="match status" value="1"/>
</dbReference>
<evidence type="ECO:0000313" key="2">
    <source>
        <dbReference type="EMBL" id="KUG22152.1"/>
    </source>
</evidence>
<dbReference type="InterPro" id="IPR008254">
    <property type="entry name" value="Flavodoxin/NO_synth"/>
</dbReference>